<dbReference type="InterPro" id="IPR002178">
    <property type="entry name" value="PTS_EIIA_type-2_dom"/>
</dbReference>
<evidence type="ECO:0000313" key="3">
    <source>
        <dbReference type="Proteomes" id="UP000294614"/>
    </source>
</evidence>
<feature type="domain" description="PTS EIIA type-2" evidence="1">
    <location>
        <begin position="5"/>
        <end position="148"/>
    </location>
</feature>
<comment type="caution">
    <text evidence="2">The sequence shown here is derived from an EMBL/GenBank/DDBJ whole genome shotgun (WGS) entry which is preliminary data.</text>
</comment>
<name>A0A4R1K9Z0_9BACT</name>
<dbReference type="PANTHER" id="PTHR47738:SF2">
    <property type="entry name" value="PTS SYSTEM FRUCTOSE-LIKE EIIA COMPONENT"/>
    <property type="match status" value="1"/>
</dbReference>
<dbReference type="CDD" id="cd00211">
    <property type="entry name" value="PTS_IIA_fru"/>
    <property type="match status" value="1"/>
</dbReference>
<keyword evidence="2" id="KW-0808">Transferase</keyword>
<sequence length="153" mass="16868">MELTQLVSEKFIISELRGETKEDVLKEMMNLLAQKGIDAEASLSAIMEREALGSTGVGEQVAIPHAKVSDIEDVAVAVAVKREGIEFSAADGIPVKLLFMLVSPDKQMNRHLKTLARISKLVKLTDFKERILAESLSASDIYAILQQEESRLE</sequence>
<accession>A0A4R1K9Z0</accession>
<dbReference type="InterPro" id="IPR016152">
    <property type="entry name" value="PTrfase/Anion_transptr"/>
</dbReference>
<proteinExistence type="predicted"/>
<reference evidence="2 3" key="1">
    <citation type="submission" date="2019-03" db="EMBL/GenBank/DDBJ databases">
        <title>Genomic Encyclopedia of Type Strains, Phase IV (KMG-IV): sequencing the most valuable type-strain genomes for metagenomic binning, comparative biology and taxonomic classification.</title>
        <authorList>
            <person name="Goeker M."/>
        </authorList>
    </citation>
    <scope>NUCLEOTIDE SEQUENCE [LARGE SCALE GENOMIC DNA]</scope>
    <source>
        <strain evidence="2 3">DSM 24984</strain>
    </source>
</reference>
<dbReference type="AlphaFoldDB" id="A0A4R1K9Z0"/>
<gene>
    <name evidence="2" type="ORF">C8D98_1729</name>
</gene>
<dbReference type="InterPro" id="IPR051541">
    <property type="entry name" value="PTS_SugarTrans_NitroReg"/>
</dbReference>
<evidence type="ECO:0000259" key="1">
    <source>
        <dbReference type="PROSITE" id="PS51094"/>
    </source>
</evidence>
<dbReference type="PANTHER" id="PTHR47738">
    <property type="entry name" value="PTS SYSTEM FRUCTOSE-LIKE EIIA COMPONENT-RELATED"/>
    <property type="match status" value="1"/>
</dbReference>
<dbReference type="Proteomes" id="UP000294614">
    <property type="component" value="Unassembled WGS sequence"/>
</dbReference>
<organism evidence="2 3">
    <name type="scientific">Seleniivibrio woodruffii</name>
    <dbReference type="NCBI Taxonomy" id="1078050"/>
    <lineage>
        <taxon>Bacteria</taxon>
        <taxon>Pseudomonadati</taxon>
        <taxon>Deferribacterota</taxon>
        <taxon>Deferribacteres</taxon>
        <taxon>Deferribacterales</taxon>
        <taxon>Geovibrionaceae</taxon>
        <taxon>Seleniivibrio</taxon>
    </lineage>
</organism>
<dbReference type="RefSeq" id="WP_132873714.1">
    <property type="nucleotide sequence ID" value="NZ_JAJUHT010000001.1"/>
</dbReference>
<dbReference type="OrthoDB" id="95460at2"/>
<dbReference type="SUPFAM" id="SSF55804">
    <property type="entry name" value="Phoshotransferase/anion transport protein"/>
    <property type="match status" value="1"/>
</dbReference>
<keyword evidence="3" id="KW-1185">Reference proteome</keyword>
<protein>
    <submittedName>
        <fullName evidence="2">Phosphotransferase IIA-like nitrogen-regulatory protein PtsN</fullName>
    </submittedName>
</protein>
<dbReference type="Pfam" id="PF00359">
    <property type="entry name" value="PTS_EIIA_2"/>
    <property type="match status" value="1"/>
</dbReference>
<dbReference type="GO" id="GO:0016740">
    <property type="term" value="F:transferase activity"/>
    <property type="evidence" value="ECO:0007669"/>
    <property type="project" value="UniProtKB-KW"/>
</dbReference>
<evidence type="ECO:0000313" key="2">
    <source>
        <dbReference type="EMBL" id="TCK60850.1"/>
    </source>
</evidence>
<dbReference type="EMBL" id="SMGG01000004">
    <property type="protein sequence ID" value="TCK60850.1"/>
    <property type="molecule type" value="Genomic_DNA"/>
</dbReference>
<dbReference type="Gene3D" id="3.40.930.10">
    <property type="entry name" value="Mannitol-specific EII, Chain A"/>
    <property type="match status" value="1"/>
</dbReference>
<dbReference type="PROSITE" id="PS51094">
    <property type="entry name" value="PTS_EIIA_TYPE_2"/>
    <property type="match status" value="1"/>
</dbReference>
<dbReference type="PROSITE" id="PS00372">
    <property type="entry name" value="PTS_EIIA_TYPE_2_HIS"/>
    <property type="match status" value="1"/>
</dbReference>